<dbReference type="InterPro" id="IPR011042">
    <property type="entry name" value="6-blade_b-propeller_TolB-like"/>
</dbReference>
<evidence type="ECO:0000313" key="5">
    <source>
        <dbReference type="Proteomes" id="UP000694846"/>
    </source>
</evidence>
<dbReference type="PANTHER" id="PTHR10009">
    <property type="entry name" value="PROTEIN YELLOW-RELATED"/>
    <property type="match status" value="1"/>
</dbReference>
<organism evidence="5 6">
    <name type="scientific">Sipha flava</name>
    <name type="common">yellow sugarcane aphid</name>
    <dbReference type="NCBI Taxonomy" id="143950"/>
    <lineage>
        <taxon>Eukaryota</taxon>
        <taxon>Metazoa</taxon>
        <taxon>Ecdysozoa</taxon>
        <taxon>Arthropoda</taxon>
        <taxon>Hexapoda</taxon>
        <taxon>Insecta</taxon>
        <taxon>Pterygota</taxon>
        <taxon>Neoptera</taxon>
        <taxon>Paraneoptera</taxon>
        <taxon>Hemiptera</taxon>
        <taxon>Sternorrhyncha</taxon>
        <taxon>Aphidomorpha</taxon>
        <taxon>Aphidoidea</taxon>
        <taxon>Aphididae</taxon>
        <taxon>Sipha</taxon>
    </lineage>
</organism>
<feature type="chain" id="PRO_5034655723" evidence="4">
    <location>
        <begin position="24"/>
        <end position="404"/>
    </location>
</feature>
<dbReference type="OrthoDB" id="6583604at2759"/>
<comment type="similarity">
    <text evidence="2">Belongs to the major royal jelly protein family.</text>
</comment>
<dbReference type="AlphaFoldDB" id="A0A8B8FQK8"/>
<dbReference type="Proteomes" id="UP000694846">
    <property type="component" value="Unplaced"/>
</dbReference>
<keyword evidence="3" id="KW-0964">Secreted</keyword>
<dbReference type="RefSeq" id="XP_025412761.1">
    <property type="nucleotide sequence ID" value="XM_025556976.1"/>
</dbReference>
<dbReference type="SUPFAM" id="SSF63829">
    <property type="entry name" value="Calcium-dependent phosphotriesterase"/>
    <property type="match status" value="1"/>
</dbReference>
<comment type="subcellular location">
    <subcellularLocation>
        <location evidence="1">Secreted</location>
    </subcellularLocation>
</comment>
<protein>
    <submittedName>
        <fullName evidence="6">Protein yellow-like</fullName>
    </submittedName>
</protein>
<accession>A0A8B8FQK8</accession>
<keyword evidence="5" id="KW-1185">Reference proteome</keyword>
<dbReference type="InterPro" id="IPR017996">
    <property type="entry name" value="MRJP/yellow-related"/>
</dbReference>
<gene>
    <name evidence="6" type="primary">LOC112685175</name>
</gene>
<sequence length="404" mass="45835">MNGIPLDGRLELLLVWLIQFTESQNISSEIMPLALNGHYITWPSVKTQEKFINDKRYIPKNIIYTRFQLCSDRVFMAAPRYKLGVPFTLGNMDLNNMNKCYNYVKPFPCMSKQDSGTGTCVSGSLINAIDLVMGQDGILWVLDIGISDTLNDHPSRDGDPKIVGFDATTGKIKHMISLRTLACRAKSRLQYLVVEYVKEATTVLYVGDGGTRSIIVWYVQSNEGYRIKLPHSTVQGCTDGPQEDVFYIALVEHETCNYIYFTYLSSQDIFRSKTKDLRKRMNPKCIVNMGKKPCKMVFLGVGYGSILYFRIKGQNHLYGWDTKQSFLEENFMIARKSKDCRTITHVDVDNDGVLWVLESNIQDFITGHVGCFGPSIMLTPVFETPTPVSCDFDSNTDETLTLLR</sequence>
<name>A0A8B8FQK8_9HEMI</name>
<feature type="signal peptide" evidence="4">
    <location>
        <begin position="1"/>
        <end position="23"/>
    </location>
</feature>
<reference evidence="6" key="1">
    <citation type="submission" date="2025-08" db="UniProtKB">
        <authorList>
            <consortium name="RefSeq"/>
        </authorList>
    </citation>
    <scope>IDENTIFICATION</scope>
    <source>
        <tissue evidence="6">Whole body</tissue>
    </source>
</reference>
<evidence type="ECO:0000256" key="1">
    <source>
        <dbReference type="ARBA" id="ARBA00004613"/>
    </source>
</evidence>
<dbReference type="GO" id="GO:0005576">
    <property type="term" value="C:extracellular region"/>
    <property type="evidence" value="ECO:0007669"/>
    <property type="project" value="UniProtKB-SubCell"/>
</dbReference>
<evidence type="ECO:0000256" key="4">
    <source>
        <dbReference type="SAM" id="SignalP"/>
    </source>
</evidence>
<dbReference type="GeneID" id="112685175"/>
<proteinExistence type="inferred from homology"/>
<dbReference type="Gene3D" id="2.120.10.30">
    <property type="entry name" value="TolB, C-terminal domain"/>
    <property type="match status" value="1"/>
</dbReference>
<dbReference type="Pfam" id="PF03022">
    <property type="entry name" value="MRJP"/>
    <property type="match status" value="1"/>
</dbReference>
<evidence type="ECO:0000256" key="3">
    <source>
        <dbReference type="ARBA" id="ARBA00022525"/>
    </source>
</evidence>
<evidence type="ECO:0000256" key="2">
    <source>
        <dbReference type="ARBA" id="ARBA00009127"/>
    </source>
</evidence>
<evidence type="ECO:0000313" key="6">
    <source>
        <dbReference type="RefSeq" id="XP_025412761.1"/>
    </source>
</evidence>
<dbReference type="PANTHER" id="PTHR10009:SF6">
    <property type="entry name" value="FI16876P1"/>
    <property type="match status" value="1"/>
</dbReference>
<keyword evidence="4" id="KW-0732">Signal</keyword>